<dbReference type="InterPro" id="IPR004096">
    <property type="entry name" value="V4R"/>
</dbReference>
<dbReference type="InterPro" id="IPR010249">
    <property type="entry name" value="BchJ"/>
</dbReference>
<sequence>MPEVQQVEPGARIGPNALTQFQTVLENAGETALWTDLLQKAQITTLPDMTGLIPEQPVARFHRHLRAERPNEAAHLSRQAGRRTADYILAHRIPKTAQWLLKMLPASASARLLAKAIAKNAWTFAGSGRFEILSFQPLRFALYDNPLILGETAKKPLCDWNAAVFERLFQELVNPAAEVRETTCRACGADACRFDIDW</sequence>
<reference evidence="2" key="2">
    <citation type="submission" date="2020-09" db="EMBL/GenBank/DDBJ databases">
        <authorList>
            <person name="Sun Q."/>
            <person name="Zhou Y."/>
        </authorList>
    </citation>
    <scope>NUCLEOTIDE SEQUENCE</scope>
    <source>
        <strain evidence="2">CGMCC 1.12426</strain>
    </source>
</reference>
<evidence type="ECO:0000313" key="3">
    <source>
        <dbReference type="Proteomes" id="UP000605148"/>
    </source>
</evidence>
<dbReference type="EMBL" id="BMFA01000001">
    <property type="protein sequence ID" value="GGB33990.1"/>
    <property type="molecule type" value="Genomic_DNA"/>
</dbReference>
<protein>
    <submittedName>
        <fullName evidence="2">Bacteriochlorophyll synthase 23 kDa chain</fullName>
    </submittedName>
</protein>
<name>A0A916WUL9_9HYPH</name>
<accession>A0A916WUL9</accession>
<organism evidence="2 3">
    <name type="scientific">Roseibium aquae</name>
    <dbReference type="NCBI Taxonomy" id="1323746"/>
    <lineage>
        <taxon>Bacteria</taxon>
        <taxon>Pseudomonadati</taxon>
        <taxon>Pseudomonadota</taxon>
        <taxon>Alphaproteobacteria</taxon>
        <taxon>Hyphomicrobiales</taxon>
        <taxon>Stappiaceae</taxon>
        <taxon>Roseibium</taxon>
    </lineage>
</organism>
<comment type="caution">
    <text evidence="2">The sequence shown here is derived from an EMBL/GenBank/DDBJ whole genome shotgun (WGS) entry which is preliminary data.</text>
</comment>
<reference evidence="2" key="1">
    <citation type="journal article" date="2014" name="Int. J. Syst. Evol. Microbiol.">
        <title>Complete genome sequence of Corynebacterium casei LMG S-19264T (=DSM 44701T), isolated from a smear-ripened cheese.</title>
        <authorList>
            <consortium name="US DOE Joint Genome Institute (JGI-PGF)"/>
            <person name="Walter F."/>
            <person name="Albersmeier A."/>
            <person name="Kalinowski J."/>
            <person name="Ruckert C."/>
        </authorList>
    </citation>
    <scope>NUCLEOTIDE SEQUENCE</scope>
    <source>
        <strain evidence="2">CGMCC 1.12426</strain>
    </source>
</reference>
<dbReference type="PANTHER" id="PTHR35090:SF1">
    <property type="entry name" value="SLR0144 PROTEIN"/>
    <property type="match status" value="1"/>
</dbReference>
<dbReference type="InterPro" id="IPR024096">
    <property type="entry name" value="NO_sig/Golgi_transp_ligand-bd"/>
</dbReference>
<evidence type="ECO:0000259" key="1">
    <source>
        <dbReference type="SMART" id="SM00989"/>
    </source>
</evidence>
<dbReference type="RefSeq" id="WP_150493658.1">
    <property type="nucleotide sequence ID" value="NZ_BMFA01000001.1"/>
</dbReference>
<proteinExistence type="predicted"/>
<dbReference type="Proteomes" id="UP000605148">
    <property type="component" value="Unassembled WGS sequence"/>
</dbReference>
<gene>
    <name evidence="2" type="primary">bchJ</name>
    <name evidence="2" type="ORF">GCM10011316_02610</name>
</gene>
<dbReference type="SUPFAM" id="SSF111126">
    <property type="entry name" value="Ligand-binding domain in the NO signalling and Golgi transport"/>
    <property type="match status" value="1"/>
</dbReference>
<dbReference type="NCBIfam" id="TIGR02019">
    <property type="entry name" value="BchJ"/>
    <property type="match status" value="1"/>
</dbReference>
<dbReference type="GO" id="GO:0015979">
    <property type="term" value="P:photosynthesis"/>
    <property type="evidence" value="ECO:0007669"/>
    <property type="project" value="InterPro"/>
</dbReference>
<dbReference type="AlphaFoldDB" id="A0A916WUL9"/>
<feature type="domain" description="4-vinyl reductase 4VR" evidence="1">
    <location>
        <begin position="137"/>
        <end position="198"/>
    </location>
</feature>
<dbReference type="GO" id="GO:0030494">
    <property type="term" value="P:bacteriochlorophyll biosynthetic process"/>
    <property type="evidence" value="ECO:0007669"/>
    <property type="project" value="InterPro"/>
</dbReference>
<dbReference type="OrthoDB" id="2080515at2"/>
<dbReference type="PANTHER" id="PTHR35090">
    <property type="entry name" value="DNA-DIRECTED RNA POLYMERASE SUBUNIT I"/>
    <property type="match status" value="1"/>
</dbReference>
<keyword evidence="3" id="KW-1185">Reference proteome</keyword>
<dbReference type="SMART" id="SM00989">
    <property type="entry name" value="V4R"/>
    <property type="match status" value="1"/>
</dbReference>
<evidence type="ECO:0000313" key="2">
    <source>
        <dbReference type="EMBL" id="GGB33990.1"/>
    </source>
</evidence>
<dbReference type="Gene3D" id="3.30.1380.20">
    <property type="entry name" value="Trafficking protein particle complex subunit 3"/>
    <property type="match status" value="1"/>
</dbReference>
<dbReference type="Pfam" id="PF02830">
    <property type="entry name" value="V4R"/>
    <property type="match status" value="1"/>
</dbReference>